<dbReference type="InterPro" id="IPR006118">
    <property type="entry name" value="Recombinase_CS"/>
</dbReference>
<dbReference type="InterPro" id="IPR011109">
    <property type="entry name" value="DNA_bind_recombinase_dom"/>
</dbReference>
<dbReference type="InterPro" id="IPR006119">
    <property type="entry name" value="Resolv_N"/>
</dbReference>
<evidence type="ECO:0000313" key="8">
    <source>
        <dbReference type="Proteomes" id="UP000011841"/>
    </source>
</evidence>
<dbReference type="Proteomes" id="UP000011841">
    <property type="component" value="Chromosome"/>
</dbReference>
<evidence type="ECO:0000259" key="6">
    <source>
        <dbReference type="PROSITE" id="PS51737"/>
    </source>
</evidence>
<dbReference type="Gene3D" id="3.90.1750.20">
    <property type="entry name" value="Putative Large Serine Recombinase, Chain B, Domain 2"/>
    <property type="match status" value="1"/>
</dbReference>
<gene>
    <name evidence="7" type="ORF">S58_09640</name>
</gene>
<protein>
    <submittedName>
        <fullName evidence="7">Recombinase</fullName>
    </submittedName>
</protein>
<evidence type="ECO:0000256" key="5">
    <source>
        <dbReference type="PROSITE-ProRule" id="PRU10137"/>
    </source>
</evidence>
<feature type="domain" description="Recombinase" evidence="6">
    <location>
        <begin position="195"/>
        <end position="319"/>
    </location>
</feature>
<dbReference type="GO" id="GO:0015074">
    <property type="term" value="P:DNA integration"/>
    <property type="evidence" value="ECO:0007669"/>
    <property type="project" value="UniProtKB-KW"/>
</dbReference>
<dbReference type="FunFam" id="3.40.50.1390:FF:000008">
    <property type="entry name" value="DNA recombinase"/>
    <property type="match status" value="1"/>
</dbReference>
<dbReference type="Pfam" id="PF00239">
    <property type="entry name" value="Resolvase"/>
    <property type="match status" value="1"/>
</dbReference>
<sequence length="540" mass="61257">MASGKHAVAPADCRAAAQYLRVSTESQKYSIENQAAAIAAYAARRGIEIVETYADRGRSGVSVAGRDALKRLIAEVELGRSDYQCILVYDVSRWGRFQDVDESAYYEFICKRAGIKIQYCADEFENDGSMASAVLKNIKRLAAADYSRQLSKKVFLGHSRIASQGYWRGGPAPYGLRRQLVDERGRSKGILQSGDRKSLKTDRTLLVPGPKREIRIVERVFELFVNGNRSRTEIAADLNAKGVRNARGRRWSMLTINNVLNNEAYLGHIVFNRRSAKLGERAVHNPPEMWIRHKDALAPIIRPHLFERAKKKLRELECGRTRTDKELLDILKDLLRREGRLTMKCIIMAKGVPNCSVYARRFGSLDEAYRRIGYRPHVRYRFKEVQAHIQNIIHTLAEQISADLEGRGRRVAFMPELCLLTLNGDVTVSLAVARAVKDGSNGARAARRWELRKMHFTRSNFTIVARMDARNTAVVDYFLLPTANLPVSKKDHRTRISERFFGEFRCADLQELMVRLVSRIPKVADHRVSAGRRRSSGSPA</sequence>
<dbReference type="EMBL" id="AP012603">
    <property type="protein sequence ID" value="BAM86975.1"/>
    <property type="molecule type" value="Genomic_DNA"/>
</dbReference>
<dbReference type="SUPFAM" id="SSF53041">
    <property type="entry name" value="Resolvase-like"/>
    <property type="match status" value="1"/>
</dbReference>
<keyword evidence="1" id="KW-0229">DNA integration</keyword>
<dbReference type="Pfam" id="PF07508">
    <property type="entry name" value="Recombinase"/>
    <property type="match status" value="1"/>
</dbReference>
<dbReference type="CDD" id="cd00338">
    <property type="entry name" value="Ser_Recombinase"/>
    <property type="match status" value="1"/>
</dbReference>
<dbReference type="PANTHER" id="PTHR30461:SF23">
    <property type="entry name" value="DNA RECOMBINASE-RELATED"/>
    <property type="match status" value="1"/>
</dbReference>
<dbReference type="eggNOG" id="COG1961">
    <property type="taxonomic scope" value="Bacteria"/>
</dbReference>
<dbReference type="SMART" id="SM00857">
    <property type="entry name" value="Resolvase"/>
    <property type="match status" value="1"/>
</dbReference>
<dbReference type="GO" id="GO:0000150">
    <property type="term" value="F:DNA strand exchange activity"/>
    <property type="evidence" value="ECO:0007669"/>
    <property type="project" value="InterPro"/>
</dbReference>
<evidence type="ECO:0000256" key="4">
    <source>
        <dbReference type="PIRSR" id="PIRSR606118-50"/>
    </source>
</evidence>
<keyword evidence="8" id="KW-1185">Reference proteome</keyword>
<evidence type="ECO:0000256" key="1">
    <source>
        <dbReference type="ARBA" id="ARBA00022908"/>
    </source>
</evidence>
<dbReference type="KEGG" id="aol:S58_09640"/>
<evidence type="ECO:0000313" key="7">
    <source>
        <dbReference type="EMBL" id="BAM86975.1"/>
    </source>
</evidence>
<dbReference type="GeneID" id="301814940"/>
<dbReference type="PATRIC" id="fig|1245469.3.peg.985"/>
<keyword evidence="2" id="KW-0238">DNA-binding</keyword>
<dbReference type="GO" id="GO:0003677">
    <property type="term" value="F:DNA binding"/>
    <property type="evidence" value="ECO:0007669"/>
    <property type="project" value="UniProtKB-KW"/>
</dbReference>
<keyword evidence="3" id="KW-0233">DNA recombination</keyword>
<dbReference type="InterPro" id="IPR050639">
    <property type="entry name" value="SSR_resolvase"/>
</dbReference>
<dbReference type="HOGENOM" id="CLU_522558_0_0_5"/>
<evidence type="ECO:0000256" key="3">
    <source>
        <dbReference type="ARBA" id="ARBA00023172"/>
    </source>
</evidence>
<dbReference type="STRING" id="1245469.S58_09640"/>
<dbReference type="InterPro" id="IPR038109">
    <property type="entry name" value="DNA_bind_recomb_sf"/>
</dbReference>
<dbReference type="RefSeq" id="WP_015664110.1">
    <property type="nucleotide sequence ID" value="NC_020453.1"/>
</dbReference>
<reference evidence="7 8" key="1">
    <citation type="journal article" date="2013" name="Appl. Environ. Microbiol.">
        <title>Genome analysis suggests that the soil oligotrophic bacterium Agromonas oligotrophica (Bradyrhizobium oligotrophicum) is a nitrogen-fixing symbiont of Aeschynomene indica.</title>
        <authorList>
            <person name="Okubo T."/>
            <person name="Fukushima S."/>
            <person name="Itakura M."/>
            <person name="Oshima K."/>
            <person name="Longtonglang A."/>
            <person name="Teaumroong N."/>
            <person name="Mitsui H."/>
            <person name="Hattori M."/>
            <person name="Hattori R."/>
            <person name="Hattori T."/>
            <person name="Minamisawa K."/>
        </authorList>
    </citation>
    <scope>NUCLEOTIDE SEQUENCE [LARGE SCALE GENOMIC DNA]</scope>
    <source>
        <strain evidence="7 8">S58</strain>
    </source>
</reference>
<dbReference type="OrthoDB" id="7735915at2"/>
<evidence type="ECO:0000256" key="2">
    <source>
        <dbReference type="ARBA" id="ARBA00023125"/>
    </source>
</evidence>
<name>M4ZL52_9BRAD</name>
<accession>M4ZL52</accession>
<proteinExistence type="predicted"/>
<dbReference type="PROSITE" id="PS51737">
    <property type="entry name" value="RECOMBINASE_DNA_BIND"/>
    <property type="match status" value="1"/>
</dbReference>
<dbReference type="PANTHER" id="PTHR30461">
    <property type="entry name" value="DNA-INVERTASE FROM LAMBDOID PROPHAGE"/>
    <property type="match status" value="1"/>
</dbReference>
<dbReference type="AlphaFoldDB" id="M4ZL52"/>
<dbReference type="InterPro" id="IPR036162">
    <property type="entry name" value="Resolvase-like_N_sf"/>
</dbReference>
<dbReference type="PROSITE" id="PS00397">
    <property type="entry name" value="RECOMBINASES_1"/>
    <property type="match status" value="1"/>
</dbReference>
<feature type="active site" description="O-(5'-phospho-DNA)-serine intermediate" evidence="4 5">
    <location>
        <position position="23"/>
    </location>
</feature>
<organism evidence="7 8">
    <name type="scientific">Bradyrhizobium oligotrophicum S58</name>
    <dbReference type="NCBI Taxonomy" id="1245469"/>
    <lineage>
        <taxon>Bacteria</taxon>
        <taxon>Pseudomonadati</taxon>
        <taxon>Pseudomonadota</taxon>
        <taxon>Alphaproteobacteria</taxon>
        <taxon>Hyphomicrobiales</taxon>
        <taxon>Nitrobacteraceae</taxon>
        <taxon>Bradyrhizobium</taxon>
    </lineage>
</organism>
<dbReference type="Gene3D" id="3.40.50.1390">
    <property type="entry name" value="Resolvase, N-terminal catalytic domain"/>
    <property type="match status" value="1"/>
</dbReference>